<dbReference type="HOGENOM" id="CLU_078434_1_1_9"/>
<reference evidence="1 2" key="2">
    <citation type="submission" date="2009-02" db="EMBL/GenBank/DDBJ databases">
        <title>Draft genome sequence of Clostridium methylpentosum (DSM 5476).</title>
        <authorList>
            <person name="Sudarsanam P."/>
            <person name="Ley R."/>
            <person name="Guruge J."/>
            <person name="Turnbaugh P.J."/>
            <person name="Mahowald M."/>
            <person name="Liep D."/>
            <person name="Gordon J."/>
        </authorList>
    </citation>
    <scope>NUCLEOTIDE SEQUENCE [LARGE SCALE GENOMIC DNA]</scope>
    <source>
        <strain evidence="1 2">DSM 5476</strain>
    </source>
</reference>
<gene>
    <name evidence="1" type="ORF">CLOSTMETH_01795</name>
</gene>
<evidence type="ECO:0000313" key="1">
    <source>
        <dbReference type="EMBL" id="EEG30582.1"/>
    </source>
</evidence>
<dbReference type="STRING" id="537013.CLOSTMETH_01795"/>
<evidence type="ECO:0000313" key="2">
    <source>
        <dbReference type="Proteomes" id="UP000003340"/>
    </source>
</evidence>
<organism evidence="1 2">
    <name type="scientific">[Clostridium] methylpentosum DSM 5476</name>
    <dbReference type="NCBI Taxonomy" id="537013"/>
    <lineage>
        <taxon>Bacteria</taxon>
        <taxon>Bacillati</taxon>
        <taxon>Bacillota</taxon>
        <taxon>Clostridia</taxon>
        <taxon>Eubacteriales</taxon>
        <taxon>Oscillospiraceae</taxon>
        <taxon>Oscillospiraceae incertae sedis</taxon>
    </lineage>
</organism>
<protein>
    <recommendedName>
        <fullName evidence="3">SynChlorMet cassette protein ScmC</fullName>
    </recommendedName>
</protein>
<dbReference type="InterPro" id="IPR027417">
    <property type="entry name" value="P-loop_NTPase"/>
</dbReference>
<dbReference type="EMBL" id="ACEC01000060">
    <property type="protein sequence ID" value="EEG30582.1"/>
    <property type="molecule type" value="Genomic_DNA"/>
</dbReference>
<dbReference type="eggNOG" id="ENOG502ZDY4">
    <property type="taxonomic scope" value="Bacteria"/>
</dbReference>
<dbReference type="AlphaFoldDB" id="C0ED69"/>
<name>C0ED69_9FIRM</name>
<dbReference type="Gene3D" id="3.40.50.300">
    <property type="entry name" value="P-loop containing nucleotide triphosphate hydrolases"/>
    <property type="match status" value="1"/>
</dbReference>
<dbReference type="Proteomes" id="UP000003340">
    <property type="component" value="Unassembled WGS sequence"/>
</dbReference>
<comment type="caution">
    <text evidence="1">The sequence shown here is derived from an EMBL/GenBank/DDBJ whole genome shotgun (WGS) entry which is preliminary data.</text>
</comment>
<accession>C0ED69</accession>
<dbReference type="SUPFAM" id="SSF53795">
    <property type="entry name" value="PEP carboxykinase-like"/>
    <property type="match status" value="1"/>
</dbReference>
<evidence type="ECO:0008006" key="3">
    <source>
        <dbReference type="Google" id="ProtNLM"/>
    </source>
</evidence>
<sequence length="238" mass="26256">MALYEIAGLVVDMEPVHPTLSSRAAPYRLPAPGRRADIVIRQPEGYIDRMQQANPSLGADQCEYLRFGSCFYRSLLRFDGMMLHASAVALDGRAYLFTAHSGTGKSTHTAQWLKLFGERAAILNDDKPALRWIGGQLCACGTPFSGKTPLSQNRCVPVGGICLLERGSQNRIWRISPREAVAFLFDQTIHSLYQQDMERLLGVLQSVLETAPLYRMQCTIGTDAARTAHQAMAGGHKC</sequence>
<reference evidence="1 2" key="1">
    <citation type="submission" date="2009-01" db="EMBL/GenBank/DDBJ databases">
        <authorList>
            <person name="Fulton L."/>
            <person name="Clifton S."/>
            <person name="Fulton B."/>
            <person name="Xu J."/>
            <person name="Minx P."/>
            <person name="Pepin K.H."/>
            <person name="Johnson M."/>
            <person name="Bhonagiri V."/>
            <person name="Nash W.E."/>
            <person name="Mardis E.R."/>
            <person name="Wilson R.K."/>
        </authorList>
    </citation>
    <scope>NUCLEOTIDE SEQUENCE [LARGE SCALE GENOMIC DNA]</scope>
    <source>
        <strain evidence="1 2">DSM 5476</strain>
    </source>
</reference>
<proteinExistence type="predicted"/>
<keyword evidence="2" id="KW-1185">Reference proteome</keyword>